<evidence type="ECO:0000256" key="6">
    <source>
        <dbReference type="ARBA" id="ARBA00023040"/>
    </source>
</evidence>
<evidence type="ECO:0000256" key="2">
    <source>
        <dbReference type="ARBA" id="ARBA00007242"/>
    </source>
</evidence>
<dbReference type="InterPro" id="IPR000337">
    <property type="entry name" value="GPCR_3"/>
</dbReference>
<dbReference type="GO" id="GO:0004930">
    <property type="term" value="F:G protein-coupled receptor activity"/>
    <property type="evidence" value="ECO:0007669"/>
    <property type="project" value="UniProtKB-KW"/>
</dbReference>
<dbReference type="PRINTS" id="PR00593">
    <property type="entry name" value="MTABOTROPICR"/>
</dbReference>
<dbReference type="InterPro" id="IPR038550">
    <property type="entry name" value="GPCR_3_9-Cys_sf"/>
</dbReference>
<feature type="transmembrane region" description="Helical" evidence="11">
    <location>
        <begin position="602"/>
        <end position="625"/>
    </location>
</feature>
<dbReference type="SUPFAM" id="SSF53822">
    <property type="entry name" value="Periplasmic binding protein-like I"/>
    <property type="match status" value="1"/>
</dbReference>
<feature type="transmembrane region" description="Helical" evidence="11">
    <location>
        <begin position="495"/>
        <end position="516"/>
    </location>
</feature>
<dbReference type="PROSITE" id="PS50259">
    <property type="entry name" value="G_PROTEIN_RECEP_F3_4"/>
    <property type="match status" value="1"/>
</dbReference>
<reference evidence="13 14" key="1">
    <citation type="submission" date="2024-11" db="EMBL/GenBank/DDBJ databases">
        <title>Chromosome-level genome assembly of the freshwater bivalve Anodonta woodiana.</title>
        <authorList>
            <person name="Chen X."/>
        </authorList>
    </citation>
    <scope>NUCLEOTIDE SEQUENCE [LARGE SCALE GENOMIC DNA]</scope>
    <source>
        <strain evidence="13">MN2024</strain>
        <tissue evidence="13">Gills</tissue>
    </source>
</reference>
<accession>A0ABD3VLV6</accession>
<keyword evidence="4 11" id="KW-0812">Transmembrane</keyword>
<dbReference type="AlphaFoldDB" id="A0ABD3VLV6"/>
<comment type="subcellular location">
    <subcellularLocation>
        <location evidence="1">Cell membrane</location>
        <topology evidence="1">Multi-pass membrane protein</topology>
    </subcellularLocation>
</comment>
<dbReference type="GO" id="GO:0005886">
    <property type="term" value="C:plasma membrane"/>
    <property type="evidence" value="ECO:0007669"/>
    <property type="project" value="UniProtKB-SubCell"/>
</dbReference>
<dbReference type="Pfam" id="PF07562">
    <property type="entry name" value="NCD3G"/>
    <property type="match status" value="1"/>
</dbReference>
<evidence type="ECO:0000256" key="10">
    <source>
        <dbReference type="ARBA" id="ARBA00023224"/>
    </source>
</evidence>
<evidence type="ECO:0000313" key="14">
    <source>
        <dbReference type="Proteomes" id="UP001634394"/>
    </source>
</evidence>
<feature type="transmembrane region" description="Helical" evidence="11">
    <location>
        <begin position="541"/>
        <end position="564"/>
    </location>
</feature>
<dbReference type="Gene3D" id="3.40.50.2300">
    <property type="match status" value="2"/>
</dbReference>
<comment type="similarity">
    <text evidence="2">Belongs to the G-protein coupled receptor 3 family.</text>
</comment>
<dbReference type="Pfam" id="PF01094">
    <property type="entry name" value="ANF_receptor"/>
    <property type="match status" value="1"/>
</dbReference>
<keyword evidence="8" id="KW-0675">Receptor</keyword>
<keyword evidence="9" id="KW-0325">Glycoprotein</keyword>
<feature type="transmembrane region" description="Helical" evidence="11">
    <location>
        <begin position="383"/>
        <end position="408"/>
    </location>
</feature>
<dbReference type="FunFam" id="2.10.50.30:FF:000001">
    <property type="entry name" value="metabotropic glutamate receptor 1"/>
    <property type="match status" value="1"/>
</dbReference>
<sequence>MVELVRLFNWTYVSVIYEESSYGMQGFNELEKLLKHFGICIAATEKLLKDSGVPSEEFYDRIVLSLKSKYHARGVIIFGSDQEVGELMKAVRRQNATVMFTWIGSDGWGGRGLAYEGKEPEVEGAVTVQPLAYEVRGFKEYFLSLRPDTNLRNPWFVEYWEQQFHCKYPGARWTPFNQDYKTDCTGFETIEPESFQLEAQLQFVSDALLAFAHALHNMINDICGQSGRLCPEMEPIDGEVLKNYLLHVNFTGLSDQPFSFLPNGDGPPRYRILNFRQKSRGVYSWDTVGFFNNGHLLNMSDLQFRLDEPSHPPSVCSLPCGPGEVKNFLPGTNCCWTCYKCHKYQYLPTEFECEDCPLGSLPSNDKHYCVEIPITYLRYDDGMAIGGVVFAVIGITMTAYVSIVFVRYRETPVVKASGRELSFVLLAGIFLCYSMTFALVMKPNMIACGVQKFGIGLSFSICYSAILTKTNRIARIFRSGKRTTQRPKFISPKSQLVICGVIVSVQNVIGIIWLIMRPPKAVPYFADRDDHQLVCADAVGVYYMVGFSYPILLVIVCTIYAILTRKIPEAFNESKYIGFTMYTTCIIWLAFVPIYFSTANNLQLRIATMSFSVSLSATVALICMFTPKLYIILLHPDKNIRQSIMASKNASHVTYPHTPNNVPCNYSSIAANYNHKANEVELAHGQTPESYSSGLSKCTILSAQTNGQSISSQTLNSVDTLADNRDIAL</sequence>
<keyword evidence="5 11" id="KW-1133">Transmembrane helix</keyword>
<dbReference type="PROSITE" id="PS00981">
    <property type="entry name" value="G_PROTEIN_RECEP_F3_3"/>
    <property type="match status" value="1"/>
</dbReference>
<keyword evidence="7 11" id="KW-0472">Membrane</keyword>
<proteinExistence type="inferred from homology"/>
<name>A0ABD3VLV6_SINWO</name>
<evidence type="ECO:0000313" key="13">
    <source>
        <dbReference type="EMBL" id="KAL3862023.1"/>
    </source>
</evidence>
<evidence type="ECO:0000256" key="7">
    <source>
        <dbReference type="ARBA" id="ARBA00023136"/>
    </source>
</evidence>
<feature type="transmembrane region" description="Helical" evidence="11">
    <location>
        <begin position="453"/>
        <end position="474"/>
    </location>
</feature>
<evidence type="ECO:0000256" key="8">
    <source>
        <dbReference type="ARBA" id="ARBA00023170"/>
    </source>
</evidence>
<evidence type="ECO:0000256" key="11">
    <source>
        <dbReference type="SAM" id="Phobius"/>
    </source>
</evidence>
<dbReference type="Gene3D" id="2.10.50.30">
    <property type="entry name" value="GPCR, family 3, nine cysteines domain"/>
    <property type="match status" value="1"/>
</dbReference>
<evidence type="ECO:0000256" key="5">
    <source>
        <dbReference type="ARBA" id="ARBA00022989"/>
    </source>
</evidence>
<dbReference type="Pfam" id="PF00003">
    <property type="entry name" value="7tm_3"/>
    <property type="match status" value="1"/>
</dbReference>
<feature type="transmembrane region" description="Helical" evidence="11">
    <location>
        <begin position="576"/>
        <end position="596"/>
    </location>
</feature>
<protein>
    <recommendedName>
        <fullName evidence="12">G-protein coupled receptors family 3 profile domain-containing protein</fullName>
    </recommendedName>
</protein>
<feature type="domain" description="G-protein coupled receptors family 3 profile" evidence="12">
    <location>
        <begin position="383"/>
        <end position="648"/>
    </location>
</feature>
<keyword evidence="10" id="KW-0807">Transducer</keyword>
<dbReference type="InterPro" id="IPR017978">
    <property type="entry name" value="GPCR_3_C"/>
</dbReference>
<dbReference type="PRINTS" id="PR00248">
    <property type="entry name" value="GPCRMGR"/>
</dbReference>
<dbReference type="EMBL" id="JBJQND010000011">
    <property type="protein sequence ID" value="KAL3862023.1"/>
    <property type="molecule type" value="Genomic_DNA"/>
</dbReference>
<feature type="transmembrane region" description="Helical" evidence="11">
    <location>
        <begin position="420"/>
        <end position="441"/>
    </location>
</feature>
<comment type="caution">
    <text evidence="13">The sequence shown here is derived from an EMBL/GenBank/DDBJ whole genome shotgun (WGS) entry which is preliminary data.</text>
</comment>
<dbReference type="CDD" id="cd15045">
    <property type="entry name" value="7tmC_mGluRs"/>
    <property type="match status" value="1"/>
</dbReference>
<evidence type="ECO:0000256" key="3">
    <source>
        <dbReference type="ARBA" id="ARBA00022475"/>
    </source>
</evidence>
<dbReference type="InterPro" id="IPR017979">
    <property type="entry name" value="GPCR_3_CS"/>
</dbReference>
<organism evidence="13 14">
    <name type="scientific">Sinanodonta woodiana</name>
    <name type="common">Chinese pond mussel</name>
    <name type="synonym">Anodonta woodiana</name>
    <dbReference type="NCBI Taxonomy" id="1069815"/>
    <lineage>
        <taxon>Eukaryota</taxon>
        <taxon>Metazoa</taxon>
        <taxon>Spiralia</taxon>
        <taxon>Lophotrochozoa</taxon>
        <taxon>Mollusca</taxon>
        <taxon>Bivalvia</taxon>
        <taxon>Autobranchia</taxon>
        <taxon>Heteroconchia</taxon>
        <taxon>Palaeoheterodonta</taxon>
        <taxon>Unionida</taxon>
        <taxon>Unionoidea</taxon>
        <taxon>Unionidae</taxon>
        <taxon>Unioninae</taxon>
        <taxon>Sinanodonta</taxon>
    </lineage>
</organism>
<dbReference type="InterPro" id="IPR001828">
    <property type="entry name" value="ANF_lig-bd_rcpt"/>
</dbReference>
<dbReference type="InterPro" id="IPR011500">
    <property type="entry name" value="GPCR_3_9-Cys_dom"/>
</dbReference>
<keyword evidence="3" id="KW-1003">Cell membrane</keyword>
<keyword evidence="14" id="KW-1185">Reference proteome</keyword>
<dbReference type="InterPro" id="IPR000162">
    <property type="entry name" value="GPCR_3_mtglu_rcpt"/>
</dbReference>
<dbReference type="InterPro" id="IPR050726">
    <property type="entry name" value="mGluR"/>
</dbReference>
<evidence type="ECO:0000256" key="9">
    <source>
        <dbReference type="ARBA" id="ARBA00023180"/>
    </source>
</evidence>
<gene>
    <name evidence="13" type="ORF">ACJMK2_008025</name>
</gene>
<dbReference type="InterPro" id="IPR028082">
    <property type="entry name" value="Peripla_BP_I"/>
</dbReference>
<dbReference type="FunFam" id="3.40.50.2300:FF:000145">
    <property type="entry name" value="Glutamate receptor, metabotropic"/>
    <property type="match status" value="1"/>
</dbReference>
<keyword evidence="6" id="KW-0297">G-protein coupled receptor</keyword>
<evidence type="ECO:0000256" key="1">
    <source>
        <dbReference type="ARBA" id="ARBA00004651"/>
    </source>
</evidence>
<evidence type="ECO:0000256" key="4">
    <source>
        <dbReference type="ARBA" id="ARBA00022692"/>
    </source>
</evidence>
<dbReference type="Proteomes" id="UP001634394">
    <property type="component" value="Unassembled WGS sequence"/>
</dbReference>
<evidence type="ECO:0000259" key="12">
    <source>
        <dbReference type="PROSITE" id="PS50259"/>
    </source>
</evidence>
<dbReference type="PANTHER" id="PTHR24060">
    <property type="entry name" value="METABOTROPIC GLUTAMATE RECEPTOR"/>
    <property type="match status" value="1"/>
</dbReference>